<dbReference type="InterPro" id="IPR050715">
    <property type="entry name" value="LRR-SigEffector_domain"/>
</dbReference>
<evidence type="ECO:0000256" key="15">
    <source>
        <dbReference type="ARBA" id="ARBA00024167"/>
    </source>
</evidence>
<comment type="catalytic activity">
    <reaction evidence="13">
        <text>iodide(out) = iodide(in)</text>
        <dbReference type="Rhea" id="RHEA:66324"/>
        <dbReference type="ChEBI" id="CHEBI:16382"/>
    </reaction>
</comment>
<evidence type="ECO:0000256" key="8">
    <source>
        <dbReference type="ARBA" id="ARBA00022989"/>
    </source>
</evidence>
<comment type="subcellular location">
    <subcellularLocation>
        <location evidence="1">Cell membrane</location>
        <topology evidence="1">Multi-pass membrane protein</topology>
    </subcellularLocation>
</comment>
<dbReference type="GO" id="GO:0098656">
    <property type="term" value="P:monoatomic anion transmembrane transport"/>
    <property type="evidence" value="ECO:0007669"/>
    <property type="project" value="TreeGrafter"/>
</dbReference>
<dbReference type="GO" id="GO:0005886">
    <property type="term" value="C:plasma membrane"/>
    <property type="evidence" value="ECO:0007669"/>
    <property type="project" value="UniProtKB-SubCell"/>
</dbReference>
<evidence type="ECO:0000313" key="19">
    <source>
        <dbReference type="Proteomes" id="UP000694892"/>
    </source>
</evidence>
<keyword evidence="4" id="KW-1003">Cell membrane</keyword>
<evidence type="ECO:0000256" key="2">
    <source>
        <dbReference type="ARBA" id="ARBA00010471"/>
    </source>
</evidence>
<evidence type="ECO:0000256" key="5">
    <source>
        <dbReference type="ARBA" id="ARBA00022614"/>
    </source>
</evidence>
<keyword evidence="3" id="KW-0813">Transport</keyword>
<dbReference type="Pfam" id="PF13855">
    <property type="entry name" value="LRR_8"/>
    <property type="match status" value="2"/>
</dbReference>
<dbReference type="InterPro" id="IPR001611">
    <property type="entry name" value="Leu-rich_rpt"/>
</dbReference>
<dbReference type="GO" id="GO:0140361">
    <property type="term" value="P:cyclic-GMP-AMP transmembrane import across plasma membrane"/>
    <property type="evidence" value="ECO:0007669"/>
    <property type="project" value="TreeGrafter"/>
</dbReference>
<feature type="transmembrane region" description="Helical" evidence="16">
    <location>
        <begin position="305"/>
        <end position="328"/>
    </location>
</feature>
<proteinExistence type="inferred from homology"/>
<evidence type="ECO:0000256" key="1">
    <source>
        <dbReference type="ARBA" id="ARBA00004651"/>
    </source>
</evidence>
<keyword evidence="12" id="KW-0407">Ion channel</keyword>
<dbReference type="SUPFAM" id="SSF52047">
    <property type="entry name" value="RNI-like"/>
    <property type="match status" value="1"/>
</dbReference>
<evidence type="ECO:0000256" key="4">
    <source>
        <dbReference type="ARBA" id="ARBA00022475"/>
    </source>
</evidence>
<accession>A0A974D5Z2</accession>
<protein>
    <recommendedName>
        <fullName evidence="17">LRRC8 pannexin-like TM region domain-containing protein</fullName>
    </recommendedName>
</protein>
<dbReference type="Proteomes" id="UP000694892">
    <property type="component" value="Chromosome 4L"/>
</dbReference>
<keyword evidence="5" id="KW-0433">Leucine-rich repeat</keyword>
<name>A0A974D5Z2_XENLA</name>
<evidence type="ECO:0000256" key="9">
    <source>
        <dbReference type="ARBA" id="ARBA00023065"/>
    </source>
</evidence>
<dbReference type="Gene3D" id="3.80.10.10">
    <property type="entry name" value="Ribonuclease Inhibitor"/>
    <property type="match status" value="1"/>
</dbReference>
<feature type="transmembrane region" description="Helical" evidence="16">
    <location>
        <begin position="117"/>
        <end position="137"/>
    </location>
</feature>
<dbReference type="InterPro" id="IPR032675">
    <property type="entry name" value="LRR_dom_sf"/>
</dbReference>
<sequence>MIPIGEFRQFSEVQPAYRVLKPWWDVFMDYLSVAMLMIGVFGCTLQIMQIKIICLPKGITNLHSSSARNESNPLITNKSATPEILEMKGLKTNLDFQQYSFINQMCYEVAIHWYTKYFPYLVLLHTLIFLLCSNFWFKFPGSCSKIEHFISILWKCFDSLWTTSALYNVSDEGAEDKITAKNNVDKSYTNHPANQSPLETSLFESSIRDKAAVGALDKKEREQAKALFEKVKNFRHHVEGGILLYTMYTCQTILKVINFLFIIGYNSALTFEVQFTVLCNADLLGMTGYKYFYCNRPMAFLFSKLSFCYLCIVGLYGFTCFYTIYWLFYGNLKEYSFEHVRQETGINDIPDVRNDLAFMFHIVDRYDPLFSKRVAIFLSETSENKLKQLNLNKEWNAEKLRQRLQTNACNLLELKLCKIPGLPDAIFEITELQSLRLENINNVMIPATVAQLNNLQALFLLQCTIKLHTAAFTFLKEHLQFLKVIFDNIQQIPLWMYSLSSLEELYLICSQSPDIAKSIMFESFKNLTNLKHLFIKSQLSGIPQNVADISLHLQRLSIHNDGIKLVILNNLKKMVNVRILELIHCNLGHIPHSIFSLHALKELDLKRNNLRSIQEIASFEHLHNLTILKLWHNKITKIPDHINKLTNLEQLNLSHNNIREIPYSLFLCLKLRYLDLSCNEICIIPPRIGKLQSLKYFSINCNKVERIPNDLFLCKELETLNLGENNLHSLSPHIGSLEFLSHLDIKGNPIGALPPELGCCKALKISELIVEDNLFEFCHSLLGNK</sequence>
<dbReference type="EMBL" id="CM004472">
    <property type="protein sequence ID" value="OCT84821.1"/>
    <property type="molecule type" value="Genomic_DNA"/>
</dbReference>
<evidence type="ECO:0000256" key="12">
    <source>
        <dbReference type="ARBA" id="ARBA00023303"/>
    </source>
</evidence>
<feature type="transmembrane region" description="Helical" evidence="16">
    <location>
        <begin position="242"/>
        <end position="263"/>
    </location>
</feature>
<keyword evidence="10 16" id="KW-0472">Membrane</keyword>
<evidence type="ECO:0000256" key="10">
    <source>
        <dbReference type="ARBA" id="ARBA00023136"/>
    </source>
</evidence>
<dbReference type="GO" id="GO:0005737">
    <property type="term" value="C:cytoplasm"/>
    <property type="evidence" value="ECO:0007669"/>
    <property type="project" value="TreeGrafter"/>
</dbReference>
<dbReference type="GO" id="GO:0015810">
    <property type="term" value="P:aspartate transmembrane transport"/>
    <property type="evidence" value="ECO:0007669"/>
    <property type="project" value="TreeGrafter"/>
</dbReference>
<keyword evidence="11" id="KW-1015">Disulfide bond</keyword>
<keyword evidence="7" id="KW-0677">Repeat</keyword>
<keyword evidence="6 16" id="KW-0812">Transmembrane</keyword>
<evidence type="ECO:0000313" key="18">
    <source>
        <dbReference type="EMBL" id="OCT84821.1"/>
    </source>
</evidence>
<keyword evidence="8 16" id="KW-1133">Transmembrane helix</keyword>
<evidence type="ECO:0000256" key="6">
    <source>
        <dbReference type="ARBA" id="ARBA00022692"/>
    </source>
</evidence>
<comment type="catalytic activity">
    <reaction evidence="14">
        <text>taurine(out) = taurine(in)</text>
        <dbReference type="Rhea" id="RHEA:66328"/>
        <dbReference type="ChEBI" id="CHEBI:507393"/>
    </reaction>
</comment>
<evidence type="ECO:0000256" key="7">
    <source>
        <dbReference type="ARBA" id="ARBA00022737"/>
    </source>
</evidence>
<evidence type="ECO:0000256" key="14">
    <source>
        <dbReference type="ARBA" id="ARBA00024158"/>
    </source>
</evidence>
<dbReference type="OMA" id="HFISILW"/>
<evidence type="ECO:0000259" key="17">
    <source>
        <dbReference type="Pfam" id="PF12534"/>
    </source>
</evidence>
<feature type="transmembrane region" description="Helical" evidence="16">
    <location>
        <begin position="27"/>
        <end position="48"/>
    </location>
</feature>
<dbReference type="InterPro" id="IPR003591">
    <property type="entry name" value="Leu-rich_rpt_typical-subtyp"/>
</dbReference>
<feature type="transmembrane region" description="Helical" evidence="16">
    <location>
        <begin position="275"/>
        <end position="293"/>
    </location>
</feature>
<keyword evidence="9" id="KW-0406">Ion transport</keyword>
<dbReference type="PROSITE" id="PS51450">
    <property type="entry name" value="LRR"/>
    <property type="match status" value="5"/>
</dbReference>
<reference evidence="19" key="1">
    <citation type="journal article" date="2016" name="Nature">
        <title>Genome evolution in the allotetraploid frog Xenopus laevis.</title>
        <authorList>
            <person name="Session A.M."/>
            <person name="Uno Y."/>
            <person name="Kwon T."/>
            <person name="Chapman J.A."/>
            <person name="Toyoda A."/>
            <person name="Takahashi S."/>
            <person name="Fukui A."/>
            <person name="Hikosaka A."/>
            <person name="Suzuki A."/>
            <person name="Kondo M."/>
            <person name="van Heeringen S.J."/>
            <person name="Quigley I."/>
            <person name="Heinz S."/>
            <person name="Ogino H."/>
            <person name="Ochi H."/>
            <person name="Hellsten U."/>
            <person name="Lyons J.B."/>
            <person name="Simakov O."/>
            <person name="Putnam N."/>
            <person name="Stites J."/>
            <person name="Kuroki Y."/>
            <person name="Tanaka T."/>
            <person name="Michiue T."/>
            <person name="Watanabe M."/>
            <person name="Bogdanovic O."/>
            <person name="Lister R."/>
            <person name="Georgiou G."/>
            <person name="Paranjpe S.S."/>
            <person name="van Kruijsbergen I."/>
            <person name="Shu S."/>
            <person name="Carlson J."/>
            <person name="Kinoshita T."/>
            <person name="Ohta Y."/>
            <person name="Mawaribuchi S."/>
            <person name="Jenkins J."/>
            <person name="Grimwood J."/>
            <person name="Schmutz J."/>
            <person name="Mitros T."/>
            <person name="Mozaffari S.V."/>
            <person name="Suzuki Y."/>
            <person name="Haramoto Y."/>
            <person name="Yamamoto T.S."/>
            <person name="Takagi C."/>
            <person name="Heald R."/>
            <person name="Miller K."/>
            <person name="Haudenschild C."/>
            <person name="Kitzman J."/>
            <person name="Nakayama T."/>
            <person name="Izutsu Y."/>
            <person name="Robert J."/>
            <person name="Fortriede J."/>
            <person name="Burns K."/>
            <person name="Lotay V."/>
            <person name="Karimi K."/>
            <person name="Yasuoka Y."/>
            <person name="Dichmann D.S."/>
            <person name="Flajnik M.F."/>
            <person name="Houston D.W."/>
            <person name="Shendure J."/>
            <person name="DuPasquier L."/>
            <person name="Vize P.D."/>
            <person name="Zorn A.M."/>
            <person name="Ito M."/>
            <person name="Marcotte E.M."/>
            <person name="Wallingford J.B."/>
            <person name="Ito Y."/>
            <person name="Asashima M."/>
            <person name="Ueno N."/>
            <person name="Matsuda Y."/>
            <person name="Veenstra G.J."/>
            <person name="Fujiyama A."/>
            <person name="Harland R.M."/>
            <person name="Taira M."/>
            <person name="Rokhsar D.S."/>
        </authorList>
    </citation>
    <scope>NUCLEOTIDE SEQUENCE [LARGE SCALE GENOMIC DNA]</scope>
    <source>
        <strain evidence="19">J</strain>
    </source>
</reference>
<organism evidence="18 19">
    <name type="scientific">Xenopus laevis</name>
    <name type="common">African clawed frog</name>
    <dbReference type="NCBI Taxonomy" id="8355"/>
    <lineage>
        <taxon>Eukaryota</taxon>
        <taxon>Metazoa</taxon>
        <taxon>Chordata</taxon>
        <taxon>Craniata</taxon>
        <taxon>Vertebrata</taxon>
        <taxon>Euteleostomi</taxon>
        <taxon>Amphibia</taxon>
        <taxon>Batrachia</taxon>
        <taxon>Anura</taxon>
        <taxon>Pipoidea</taxon>
        <taxon>Pipidae</taxon>
        <taxon>Xenopodinae</taxon>
        <taxon>Xenopus</taxon>
        <taxon>Xenopus</taxon>
    </lineage>
</organism>
<dbReference type="SMART" id="SM00369">
    <property type="entry name" value="LRR_TYP"/>
    <property type="match status" value="6"/>
</dbReference>
<gene>
    <name evidence="18" type="ORF">XELAEV_18022978mg</name>
</gene>
<evidence type="ECO:0000256" key="3">
    <source>
        <dbReference type="ARBA" id="ARBA00022448"/>
    </source>
</evidence>
<evidence type="ECO:0000256" key="11">
    <source>
        <dbReference type="ARBA" id="ARBA00023157"/>
    </source>
</evidence>
<dbReference type="PANTHER" id="PTHR45752">
    <property type="entry name" value="LEUCINE-RICH REPEAT-CONTAINING"/>
    <property type="match status" value="1"/>
</dbReference>
<dbReference type="FunFam" id="3.80.10.10:FF:000294">
    <property type="entry name" value="Leucine-rich repeat-containing 8 VRAC subunit B"/>
    <property type="match status" value="1"/>
</dbReference>
<dbReference type="SUPFAM" id="SSF52058">
    <property type="entry name" value="L domain-like"/>
    <property type="match status" value="1"/>
</dbReference>
<dbReference type="GO" id="GO:0034702">
    <property type="term" value="C:monoatomic ion channel complex"/>
    <property type="evidence" value="ECO:0007669"/>
    <property type="project" value="TreeGrafter"/>
</dbReference>
<evidence type="ECO:0000256" key="13">
    <source>
        <dbReference type="ARBA" id="ARBA00024145"/>
    </source>
</evidence>
<comment type="catalytic activity">
    <reaction evidence="15">
        <text>chloride(in) = chloride(out)</text>
        <dbReference type="Rhea" id="RHEA:29823"/>
        <dbReference type="ChEBI" id="CHEBI:17996"/>
    </reaction>
</comment>
<dbReference type="AlphaFoldDB" id="A0A974D5Z2"/>
<feature type="domain" description="LRRC8 pannexin-like TM region" evidence="17">
    <location>
        <begin position="1"/>
        <end position="324"/>
    </location>
</feature>
<evidence type="ECO:0000256" key="16">
    <source>
        <dbReference type="SAM" id="Phobius"/>
    </source>
</evidence>
<dbReference type="Pfam" id="PF12534">
    <property type="entry name" value="Pannexin_like"/>
    <property type="match status" value="1"/>
</dbReference>
<dbReference type="InterPro" id="IPR021040">
    <property type="entry name" value="LRRC8_Pannexin-like"/>
</dbReference>
<comment type="similarity">
    <text evidence="2">Belongs to the LRRC8 family.</text>
</comment>
<dbReference type="PANTHER" id="PTHR45752:SF187">
    <property type="entry name" value="LEUCINE-RICH REPEAT AND IQ DOMAIN-CONTAINING PROTEIN 4"/>
    <property type="match status" value="1"/>
</dbReference>